<dbReference type="Proteomes" id="UP000632154">
    <property type="component" value="Unassembled WGS sequence"/>
</dbReference>
<organism evidence="2 3">
    <name type="scientific">Deinococcus piscis</name>
    <dbReference type="NCBI Taxonomy" id="394230"/>
    <lineage>
        <taxon>Bacteria</taxon>
        <taxon>Thermotogati</taxon>
        <taxon>Deinococcota</taxon>
        <taxon>Deinococci</taxon>
        <taxon>Deinococcales</taxon>
        <taxon>Deinococcaceae</taxon>
        <taxon>Deinococcus</taxon>
    </lineage>
</organism>
<protein>
    <recommendedName>
        <fullName evidence="1">GH29D-like beta-sandwich domain-containing protein</fullName>
    </recommendedName>
</protein>
<evidence type="ECO:0000259" key="1">
    <source>
        <dbReference type="Pfam" id="PF13290"/>
    </source>
</evidence>
<accession>A0ABQ3K0E9</accession>
<feature type="domain" description="GH29D-like beta-sandwich" evidence="1">
    <location>
        <begin position="36"/>
        <end position="74"/>
    </location>
</feature>
<dbReference type="Pfam" id="PF08757">
    <property type="entry name" value="CotH"/>
    <property type="match status" value="1"/>
</dbReference>
<dbReference type="EMBL" id="BNAL01000002">
    <property type="protein sequence ID" value="GHF94422.1"/>
    <property type="molecule type" value="Genomic_DNA"/>
</dbReference>
<comment type="caution">
    <text evidence="2">The sequence shown here is derived from an EMBL/GenBank/DDBJ whole genome shotgun (WGS) entry which is preliminary data.</text>
</comment>
<dbReference type="InterPro" id="IPR059177">
    <property type="entry name" value="GH29D-like_dom"/>
</dbReference>
<sequence length="531" mass="58907">MACTAALLSACSSPPQAPAPAPTLNFEAESPLPQPRQVQLALPVLPGQDIRYTLTGEPPSASSALYSAPLQLSAPAPQTGPLSAQPTTWPGVQPAWQAPQPGAELPRLNVVRMRAFAGGAPAGPILTRTYALGRNAELLSGPLPVVALTVDPADWVSPERGIYVPGAASSREAANYNQRGRTSERPVHIEWFEGSQRLLAQDAGVRISGNATRELPQKSLNLYARSEYGPAKFSFAPFGADGPTSFDQLRLRTSGQDQEWTRFRDCLIHDLVRPLGVDTQRCRPVRVFVNGEYWGLHNLREDTKPEDLAGRHGLNKKDIVILGPYGELEEADPGDDVPFWELMELLELSAPPQEIEQRLDLDNTFDYLAAQFFVGNSDWPHRNATLWRHTGTPQAGAGDGRWRWGFEDTDLSFNDPTERSFTRVLGRSAEGDVYNETAVSKVTRYIMAQPELRARFLARLNTHLDRTFAPAVIDSRISEYQQLLAPEMPRTVARWHLPESVARWEFEISVLSDFAAHRARHLRAELRELGY</sequence>
<dbReference type="Pfam" id="PF13290">
    <property type="entry name" value="CHB_HEX_C_1"/>
    <property type="match status" value="1"/>
</dbReference>
<dbReference type="InterPro" id="IPR014867">
    <property type="entry name" value="Spore_coat_CotH_CotH2/3/7"/>
</dbReference>
<reference evidence="3" key="1">
    <citation type="journal article" date="2019" name="Int. J. Syst. Evol. Microbiol.">
        <title>The Global Catalogue of Microorganisms (GCM) 10K type strain sequencing project: providing services to taxonomists for standard genome sequencing and annotation.</title>
        <authorList>
            <consortium name="The Broad Institute Genomics Platform"/>
            <consortium name="The Broad Institute Genome Sequencing Center for Infectious Disease"/>
            <person name="Wu L."/>
            <person name="Ma J."/>
        </authorList>
    </citation>
    <scope>NUCLEOTIDE SEQUENCE [LARGE SCALE GENOMIC DNA]</scope>
    <source>
        <strain evidence="3">CGMCC 1.18439</strain>
    </source>
</reference>
<name>A0ABQ3K0E9_9DEIO</name>
<evidence type="ECO:0000313" key="3">
    <source>
        <dbReference type="Proteomes" id="UP000632154"/>
    </source>
</evidence>
<gene>
    <name evidence="2" type="ORF">GCM10017783_03060</name>
</gene>
<proteinExistence type="predicted"/>
<keyword evidence="3" id="KW-1185">Reference proteome</keyword>
<evidence type="ECO:0000313" key="2">
    <source>
        <dbReference type="EMBL" id="GHF94422.1"/>
    </source>
</evidence>